<feature type="region of interest" description="Disordered" evidence="1">
    <location>
        <begin position="1"/>
        <end position="31"/>
    </location>
</feature>
<organism evidence="2 3">
    <name type="scientific">Sphenostylis stenocarpa</name>
    <dbReference type="NCBI Taxonomy" id="92480"/>
    <lineage>
        <taxon>Eukaryota</taxon>
        <taxon>Viridiplantae</taxon>
        <taxon>Streptophyta</taxon>
        <taxon>Embryophyta</taxon>
        <taxon>Tracheophyta</taxon>
        <taxon>Spermatophyta</taxon>
        <taxon>Magnoliopsida</taxon>
        <taxon>eudicotyledons</taxon>
        <taxon>Gunneridae</taxon>
        <taxon>Pentapetalae</taxon>
        <taxon>rosids</taxon>
        <taxon>fabids</taxon>
        <taxon>Fabales</taxon>
        <taxon>Fabaceae</taxon>
        <taxon>Papilionoideae</taxon>
        <taxon>50 kb inversion clade</taxon>
        <taxon>NPAAA clade</taxon>
        <taxon>indigoferoid/millettioid clade</taxon>
        <taxon>Phaseoleae</taxon>
        <taxon>Sphenostylis</taxon>
    </lineage>
</organism>
<keyword evidence="3" id="KW-1185">Reference proteome</keyword>
<evidence type="ECO:0000313" key="2">
    <source>
        <dbReference type="EMBL" id="CAJ1969367.1"/>
    </source>
</evidence>
<sequence length="122" mass="14043">MSIKSNIKSLNVQHPNRARERENSENLNPPLPQSLTILFSDCSPTWCPTDDLQLRPPPVPVHNHRDVLRNQLRGQINRQRSWQLSVERHVSAPFVEDSEMGERSTTRIYGTFGNGRWDVESA</sequence>
<feature type="compositionally biased region" description="Polar residues" evidence="1">
    <location>
        <begin position="1"/>
        <end position="14"/>
    </location>
</feature>
<reference evidence="2" key="1">
    <citation type="submission" date="2023-10" db="EMBL/GenBank/DDBJ databases">
        <authorList>
            <person name="Domelevo Entfellner J.-B."/>
        </authorList>
    </citation>
    <scope>NUCLEOTIDE SEQUENCE</scope>
</reference>
<accession>A0AA86T694</accession>
<evidence type="ECO:0000313" key="3">
    <source>
        <dbReference type="Proteomes" id="UP001189624"/>
    </source>
</evidence>
<protein>
    <submittedName>
        <fullName evidence="2">Uncharacterized protein</fullName>
    </submittedName>
</protein>
<name>A0AA86T694_9FABA</name>
<dbReference type="AlphaFoldDB" id="A0AA86T694"/>
<evidence type="ECO:0000256" key="1">
    <source>
        <dbReference type="SAM" id="MobiDB-lite"/>
    </source>
</evidence>
<gene>
    <name evidence="2" type="ORF">AYBTSS11_LOCUS22224</name>
</gene>
<proteinExistence type="predicted"/>
<dbReference type="Gramene" id="rna-AYBTSS11_LOCUS22224">
    <property type="protein sequence ID" value="CAJ1969367.1"/>
    <property type="gene ID" value="gene-AYBTSS11_LOCUS22224"/>
</dbReference>
<dbReference type="EMBL" id="OY731404">
    <property type="protein sequence ID" value="CAJ1969367.1"/>
    <property type="molecule type" value="Genomic_DNA"/>
</dbReference>
<dbReference type="Proteomes" id="UP001189624">
    <property type="component" value="Chromosome 7"/>
</dbReference>